<comment type="similarity">
    <text evidence="1">Belongs to the short-chain dehydrogenases/reductases (SDR) family.</text>
</comment>
<sequence length="254" mass="26337">MARKLDNKIALVTGATSGIGLATAQRFAAEGAHVYLTGRRQAELDAAVKGIREAGGNATGVRSDSTKLGELDALYAQIKEEQGRLDVLFVNAGGGSMLPLGSITEAHYDDTFDRNVKGVLFTVQKALPLLAEGASVILTGSTAGSAGTAAFSVYSASKAAVRAFARSWILDLKERRIRVNTISPGATRTPGLLDLAGDDAAQRQGLADYLAAQIPMGRLGEPGEIASAALFLASGDASFVNGIELFVDGGQQQI</sequence>
<reference evidence="4 5" key="1">
    <citation type="submission" date="2015-11" db="EMBL/GenBank/DDBJ databases">
        <title>Expanding the genomic diversity of Burkholderia species for the development of highly accurate diagnostics.</title>
        <authorList>
            <person name="Sahl J."/>
            <person name="Keim P."/>
            <person name="Wagner D."/>
        </authorList>
    </citation>
    <scope>NUCLEOTIDE SEQUENCE [LARGE SCALE GENOMIC DNA]</scope>
    <source>
        <strain evidence="4 5">MSMB2167WGS</strain>
    </source>
</reference>
<dbReference type="EMBL" id="LPIX01000013">
    <property type="protein sequence ID" value="KWE11864.1"/>
    <property type="molecule type" value="Genomic_DNA"/>
</dbReference>
<dbReference type="RefSeq" id="WP_059964529.1">
    <property type="nucleotide sequence ID" value="NZ_CP013464.1"/>
</dbReference>
<dbReference type="PANTHER" id="PTHR43008">
    <property type="entry name" value="BENZIL REDUCTASE"/>
    <property type="match status" value="1"/>
</dbReference>
<organism evidence="4 5">
    <name type="scientific">Burkholderia ubonensis</name>
    <dbReference type="NCBI Taxonomy" id="101571"/>
    <lineage>
        <taxon>Bacteria</taxon>
        <taxon>Pseudomonadati</taxon>
        <taxon>Pseudomonadota</taxon>
        <taxon>Betaproteobacteria</taxon>
        <taxon>Burkholderiales</taxon>
        <taxon>Burkholderiaceae</taxon>
        <taxon>Burkholderia</taxon>
        <taxon>Burkholderia cepacia complex</taxon>
    </lineage>
</organism>
<evidence type="ECO:0000313" key="5">
    <source>
        <dbReference type="Proteomes" id="UP000062998"/>
    </source>
</evidence>
<evidence type="ECO:0000256" key="1">
    <source>
        <dbReference type="ARBA" id="ARBA00006484"/>
    </source>
</evidence>
<dbReference type="CDD" id="cd05233">
    <property type="entry name" value="SDR_c"/>
    <property type="match status" value="1"/>
</dbReference>
<dbReference type="GO" id="GO:0050664">
    <property type="term" value="F:oxidoreductase activity, acting on NAD(P)H, oxygen as acceptor"/>
    <property type="evidence" value="ECO:0007669"/>
    <property type="project" value="TreeGrafter"/>
</dbReference>
<gene>
    <name evidence="4" type="ORF">WL73_32620</name>
</gene>
<dbReference type="InterPro" id="IPR002347">
    <property type="entry name" value="SDR_fam"/>
</dbReference>
<dbReference type="Gene3D" id="3.40.50.720">
    <property type="entry name" value="NAD(P)-binding Rossmann-like Domain"/>
    <property type="match status" value="1"/>
</dbReference>
<dbReference type="InterPro" id="IPR036291">
    <property type="entry name" value="NAD(P)-bd_dom_sf"/>
</dbReference>
<comment type="caution">
    <text evidence="4">The sequence shown here is derived from an EMBL/GenBank/DDBJ whole genome shotgun (WGS) entry which is preliminary data.</text>
</comment>
<name>A0A125GBH3_9BURK</name>
<dbReference type="AlphaFoldDB" id="A0A125GBH3"/>
<evidence type="ECO:0000256" key="2">
    <source>
        <dbReference type="ARBA" id="ARBA00023002"/>
    </source>
</evidence>
<accession>A0A125GBH3</accession>
<dbReference type="PRINTS" id="PR00081">
    <property type="entry name" value="GDHRDH"/>
</dbReference>
<evidence type="ECO:0000259" key="3">
    <source>
        <dbReference type="SMART" id="SM00822"/>
    </source>
</evidence>
<dbReference type="SUPFAM" id="SSF51735">
    <property type="entry name" value="NAD(P)-binding Rossmann-fold domains"/>
    <property type="match status" value="1"/>
</dbReference>
<protein>
    <submittedName>
        <fullName evidence="4">Oxidoreductase</fullName>
    </submittedName>
</protein>
<dbReference type="Pfam" id="PF13561">
    <property type="entry name" value="adh_short_C2"/>
    <property type="match status" value="1"/>
</dbReference>
<feature type="domain" description="Ketoreductase" evidence="3">
    <location>
        <begin position="8"/>
        <end position="189"/>
    </location>
</feature>
<dbReference type="PANTHER" id="PTHR43008:SF4">
    <property type="entry name" value="CHAIN DEHYDROGENASE, PUTATIVE (AFU_ORTHOLOGUE AFUA_4G08710)-RELATED"/>
    <property type="match status" value="1"/>
</dbReference>
<dbReference type="Proteomes" id="UP000062998">
    <property type="component" value="Unassembled WGS sequence"/>
</dbReference>
<dbReference type="OrthoDB" id="9803333at2"/>
<dbReference type="SMART" id="SM00822">
    <property type="entry name" value="PKS_KR"/>
    <property type="match status" value="1"/>
</dbReference>
<dbReference type="FunFam" id="3.40.50.720:FF:000084">
    <property type="entry name" value="Short-chain dehydrogenase reductase"/>
    <property type="match status" value="1"/>
</dbReference>
<evidence type="ECO:0000313" key="4">
    <source>
        <dbReference type="EMBL" id="KWE11864.1"/>
    </source>
</evidence>
<proteinExistence type="inferred from homology"/>
<dbReference type="InterPro" id="IPR057326">
    <property type="entry name" value="KR_dom"/>
</dbReference>
<keyword evidence="2" id="KW-0560">Oxidoreductase</keyword>